<dbReference type="RefSeq" id="WP_037804335.1">
    <property type="nucleotide sequence ID" value="NZ_KL575644.1"/>
</dbReference>
<name>A0A0L8L827_9ACTN</name>
<dbReference type="InterPro" id="IPR013216">
    <property type="entry name" value="Methyltransf_11"/>
</dbReference>
<dbReference type="Proteomes" id="UP000037251">
    <property type="component" value="Unassembled WGS sequence"/>
</dbReference>
<dbReference type="Gene3D" id="3.40.50.150">
    <property type="entry name" value="Vaccinia Virus protein VP39"/>
    <property type="match status" value="1"/>
</dbReference>
<dbReference type="Pfam" id="PF08241">
    <property type="entry name" value="Methyltransf_11"/>
    <property type="match status" value="1"/>
</dbReference>
<dbReference type="eggNOG" id="COG2226">
    <property type="taxonomic scope" value="Bacteria"/>
</dbReference>
<proteinExistence type="predicted"/>
<dbReference type="PATRIC" id="fig|67356.5.peg.4194"/>
<dbReference type="STRING" id="67356.AQJ84_04840"/>
<dbReference type="GO" id="GO:0008757">
    <property type="term" value="F:S-adenosylmethionine-dependent methyltransferase activity"/>
    <property type="evidence" value="ECO:0007669"/>
    <property type="project" value="InterPro"/>
</dbReference>
<gene>
    <name evidence="2" type="ORF">ADK37_19735</name>
</gene>
<dbReference type="InterPro" id="IPR029063">
    <property type="entry name" value="SAM-dependent_MTases_sf"/>
</dbReference>
<accession>A0A0L8L827</accession>
<feature type="domain" description="Methyltransferase type 11" evidence="1">
    <location>
        <begin position="127"/>
        <end position="202"/>
    </location>
</feature>
<dbReference type="SUPFAM" id="SSF53335">
    <property type="entry name" value="S-adenosyl-L-methionine-dependent methyltransferases"/>
    <property type="match status" value="1"/>
</dbReference>
<reference evidence="3" key="1">
    <citation type="submission" date="2015-07" db="EMBL/GenBank/DDBJ databases">
        <authorList>
            <person name="Ju K.-S."/>
            <person name="Doroghazi J.R."/>
            <person name="Metcalf W.W."/>
        </authorList>
    </citation>
    <scope>NUCLEOTIDE SEQUENCE [LARGE SCALE GENOMIC DNA]</scope>
    <source>
        <strain evidence="3">NRRL 2290</strain>
    </source>
</reference>
<dbReference type="EMBL" id="LGUS01000165">
    <property type="protein sequence ID" value="KOG34312.1"/>
    <property type="molecule type" value="Genomic_DNA"/>
</dbReference>
<evidence type="ECO:0000259" key="1">
    <source>
        <dbReference type="Pfam" id="PF08241"/>
    </source>
</evidence>
<dbReference type="AlphaFoldDB" id="A0A0L8L827"/>
<evidence type="ECO:0000313" key="2">
    <source>
        <dbReference type="EMBL" id="KOG34312.1"/>
    </source>
</evidence>
<sequence length="325" mass="35174">MALAELDEIRPLLVCPRCRSDLAERPDGLHCTSADCACHSPTPAPPAFPLAGRWPVLVDFGHSVVGRDTVASLARHANARGGADALPAPLRRVIKPPNRVAARNIDLLLRALPGPAPKLLVVGGATVGNGVGAAYRDARVRVIGFDIAAGPVTQFVADAHQVPLRTGSVDGVLVQAVLEHVLDPVAVVAEIHRVLRDDGLVYAETPFLQQVHAGAHDFTRYTASGHRYLFRRFEELAAGPVTGPGTQLLWSVDHLVRGLTRHALPGRAARAALFWLRGLDRLVPADFAQDDASALYFLGRRRDRQMTEDEIVDYYRGAQRHSDPT</sequence>
<keyword evidence="3" id="KW-1185">Reference proteome</keyword>
<protein>
    <recommendedName>
        <fullName evidence="1">Methyltransferase type 11 domain-containing protein</fullName>
    </recommendedName>
</protein>
<comment type="caution">
    <text evidence="2">The sequence shown here is derived from an EMBL/GenBank/DDBJ whole genome shotgun (WGS) entry which is preliminary data.</text>
</comment>
<organism evidence="2 3">
    <name type="scientific">Streptomyces resistomycificus</name>
    <dbReference type="NCBI Taxonomy" id="67356"/>
    <lineage>
        <taxon>Bacteria</taxon>
        <taxon>Bacillati</taxon>
        <taxon>Actinomycetota</taxon>
        <taxon>Actinomycetes</taxon>
        <taxon>Kitasatosporales</taxon>
        <taxon>Streptomycetaceae</taxon>
        <taxon>Streptomyces</taxon>
        <taxon>Streptomyces aurantiacus group</taxon>
    </lineage>
</organism>
<evidence type="ECO:0000313" key="3">
    <source>
        <dbReference type="Proteomes" id="UP000037251"/>
    </source>
</evidence>
<dbReference type="OrthoDB" id="9810247at2"/>